<dbReference type="EMBL" id="CP007128">
    <property type="protein sequence ID" value="AHG91108.1"/>
    <property type="molecule type" value="Genomic_DNA"/>
</dbReference>
<dbReference type="FunFam" id="3.40.50.20:FF:000003">
    <property type="entry name" value="Carbamoyl-phosphate synthase large chain"/>
    <property type="match status" value="1"/>
</dbReference>
<feature type="binding site" evidence="19">
    <location>
        <position position="299"/>
    </location>
    <ligand>
        <name>Mg(2+)</name>
        <dbReference type="ChEBI" id="CHEBI:18420"/>
        <label>1</label>
    </ligand>
</feature>
<feature type="binding site" evidence="19">
    <location>
        <position position="761"/>
    </location>
    <ligand>
        <name>ATP</name>
        <dbReference type="ChEBI" id="CHEBI:30616"/>
        <label>2</label>
    </ligand>
</feature>
<dbReference type="SUPFAM" id="SSF52440">
    <property type="entry name" value="PreATP-grasp domain"/>
    <property type="match status" value="2"/>
</dbReference>
<evidence type="ECO:0000259" key="20">
    <source>
        <dbReference type="PROSITE" id="PS50975"/>
    </source>
</evidence>
<dbReference type="FunFam" id="3.30.470.20:FF:000013">
    <property type="entry name" value="Carbamoyl-phosphate synthase large chain"/>
    <property type="match status" value="1"/>
</dbReference>
<feature type="binding site" evidence="19">
    <location>
        <position position="285"/>
    </location>
    <ligand>
        <name>Mn(2+)</name>
        <dbReference type="ChEBI" id="CHEBI:29035"/>
        <label>1</label>
    </ligand>
</feature>
<evidence type="ECO:0000256" key="6">
    <source>
        <dbReference type="ARBA" id="ARBA00022598"/>
    </source>
</evidence>
<dbReference type="Gene3D" id="3.40.50.1380">
    <property type="entry name" value="Methylglyoxal synthase-like domain"/>
    <property type="match status" value="1"/>
</dbReference>
<name>W0RNS0_9BACT</name>
<evidence type="ECO:0000313" key="22">
    <source>
        <dbReference type="EMBL" id="AHG91108.1"/>
    </source>
</evidence>
<feature type="binding site" evidence="19">
    <location>
        <position position="754"/>
    </location>
    <ligand>
        <name>ATP</name>
        <dbReference type="ChEBI" id="CHEBI:30616"/>
        <label>2</label>
    </ligand>
</feature>
<gene>
    <name evidence="19" type="primary">carB</name>
    <name evidence="22" type="ORF">J421_3571</name>
</gene>
<dbReference type="CDD" id="cd01424">
    <property type="entry name" value="MGS_CPS_II"/>
    <property type="match status" value="1"/>
</dbReference>
<dbReference type="AlphaFoldDB" id="W0RNS0"/>
<feature type="binding site" evidence="19">
    <location>
        <position position="301"/>
    </location>
    <ligand>
        <name>Mg(2+)</name>
        <dbReference type="ChEBI" id="CHEBI:18420"/>
        <label>2</label>
    </ligand>
</feature>
<dbReference type="PROSITE" id="PS00867">
    <property type="entry name" value="CPSASE_2"/>
    <property type="match status" value="2"/>
</dbReference>
<feature type="binding site" evidence="19">
    <location>
        <position position="786"/>
    </location>
    <ligand>
        <name>ATP</name>
        <dbReference type="ChEBI" id="CHEBI:30616"/>
        <label>2</label>
    </ligand>
</feature>
<dbReference type="NCBIfam" id="NF009455">
    <property type="entry name" value="PRK12815.1"/>
    <property type="match status" value="1"/>
</dbReference>
<organism evidence="22 23">
    <name type="scientific">Gemmatirosa kalamazoonensis</name>
    <dbReference type="NCBI Taxonomy" id="861299"/>
    <lineage>
        <taxon>Bacteria</taxon>
        <taxon>Pseudomonadati</taxon>
        <taxon>Gemmatimonadota</taxon>
        <taxon>Gemmatimonadia</taxon>
        <taxon>Gemmatimonadales</taxon>
        <taxon>Gemmatimonadaceae</taxon>
        <taxon>Gemmatirosa</taxon>
    </lineage>
</organism>
<dbReference type="EC" id="6.3.4.16" evidence="19"/>
<feature type="binding site" evidence="19">
    <location>
        <position position="210"/>
    </location>
    <ligand>
        <name>ATP</name>
        <dbReference type="ChEBI" id="CHEBI:30616"/>
        <label>1</label>
    </ligand>
</feature>
<keyword evidence="13 19" id="KW-0665">Pyrimidine biosynthesis</keyword>
<evidence type="ECO:0000259" key="21">
    <source>
        <dbReference type="PROSITE" id="PS51855"/>
    </source>
</evidence>
<dbReference type="Pfam" id="PF02786">
    <property type="entry name" value="CPSase_L_D2"/>
    <property type="match status" value="2"/>
</dbReference>
<dbReference type="SMART" id="SM01096">
    <property type="entry name" value="CPSase_L_D3"/>
    <property type="match status" value="1"/>
</dbReference>
<dbReference type="FunFam" id="1.10.1030.10:FF:000002">
    <property type="entry name" value="Carbamoyl-phosphate synthase large chain"/>
    <property type="match status" value="1"/>
</dbReference>
<sequence>MPRRTDLHRILVIGSGPIVIGQAAEFDYSGTQATKALREEGYEVVLVNSNPATIMTDPEFADRTYIEPVTPEYVELVIAKERPDAILPTMGGQTALNVAMALAERGVLEKYGCELIGANARAIKMAEDRQEFDKAMKRIGLETPAGKIATTWDEALEIAEWTGFPAIIRPSFTLGGSGGGIAYNREEYEAIVRRGLDLSPVTQVLIERSLLGWKEFELEVMRDSEDNVVIVCSIENFDPMGVHTGDSITVAPAMTLTDREYQTMRDAAVAIIREIGVDAGGCNIQFAVNPTNGEMVVIEMNPRVSRSSALASKATGFPIARIGAKLAVGYRLDEIPNDITKTTPASFEPVLDYVVVKCPRFAFEKFATADPRLTTQMKSVGESMAIGRTFKEAFQKALRALETGRAGWDIGATPSDDRLPDDSMDGLRGMLRQATPERVFQLKRALLAGMSVDELHDLTAIDPWFLAQLGELVAAERAYASGGEPNARGLRRMKRLGFSDRQLAALRGEDEKSVRERRHALGVRPAYKMVDTCAGEFPSATPYLYSSYDEEDEAPRSGRKSVVILGSGPNRIGQGVEFDYCCVRAVIALRERGYETIMINSNPETVSTDFDTSDKLYFEPLTLEDVLEIVHREQPLGVIVQLGGQTPLKLTRPLEAAGVTILGTSPDAIDVAEDRRRFEKIARELGLAQPPNGTATSVDEAVEVAARVGYPALVRPSYVLGGRAMEIVYDEPSLRDYFVRAARVSEDRPVLIDRFLEDAFEADVDAICDGERVVIGAVMQHIEDAGIHSGDSACVLPPYLLREEDADVMRAQTEALAKALGVVGLINVQFAVKDGVVYVLEVNPRASRTVPFVSKAIGVPLASIAARVMLGETLESIGYTEEIVPPYVSAKEAVFPFNKFREFDPILGPEMRSTGEVMGIADSFGAAFLKAEVAADNALPSTGAVFITVNDRDKVGVTPIARRLHEMGFRVYATEGTARYLRKHGVPCDRVFKLNGGRPNGFDLLVNSEVGLLINTPLGKHAQVADYTLRQAAIARRVPYTTTLSAANAACDAILSLRSRAPLVRSLQEWHAQLGAAGEGTGVTDAADPRVISTTAR</sequence>
<dbReference type="Gene3D" id="3.40.50.20">
    <property type="match status" value="2"/>
</dbReference>
<dbReference type="eggNOG" id="COG0458">
    <property type="taxonomic scope" value="Bacteria"/>
</dbReference>
<evidence type="ECO:0000256" key="9">
    <source>
        <dbReference type="ARBA" id="ARBA00022737"/>
    </source>
</evidence>
<keyword evidence="8" id="KW-0479">Metal-binding</keyword>
<dbReference type="OrthoDB" id="9804197at2"/>
<evidence type="ECO:0000256" key="18">
    <source>
        <dbReference type="ARBA" id="ARBA00062056"/>
    </source>
</evidence>
<feature type="binding site" evidence="19">
    <location>
        <position position="299"/>
    </location>
    <ligand>
        <name>ATP</name>
        <dbReference type="ChEBI" id="CHEBI:30616"/>
        <label>1</label>
    </ligand>
</feature>
<feature type="binding site" evidence="19">
    <location>
        <position position="841"/>
    </location>
    <ligand>
        <name>Mg(2+)</name>
        <dbReference type="ChEBI" id="CHEBI:18420"/>
        <label>3</label>
    </ligand>
</feature>
<evidence type="ECO:0000256" key="14">
    <source>
        <dbReference type="ARBA" id="ARBA00023211"/>
    </source>
</evidence>
<keyword evidence="11 19" id="KW-0067">ATP-binding</keyword>
<dbReference type="UniPathway" id="UPA00068">
    <property type="reaction ID" value="UER00171"/>
</dbReference>
<dbReference type="GO" id="GO:0004087">
    <property type="term" value="F:carbamoyl-phosphate synthase (ammonia) activity"/>
    <property type="evidence" value="ECO:0007669"/>
    <property type="project" value="UniProtKB-EC"/>
</dbReference>
<dbReference type="Proteomes" id="UP000019151">
    <property type="component" value="Chromosome"/>
</dbReference>
<dbReference type="SUPFAM" id="SSF48108">
    <property type="entry name" value="Carbamoyl phosphate synthetase, large subunit connection domain"/>
    <property type="match status" value="1"/>
</dbReference>
<dbReference type="GO" id="GO:0046872">
    <property type="term" value="F:metal ion binding"/>
    <property type="evidence" value="ECO:0007669"/>
    <property type="project" value="UniProtKB-KW"/>
</dbReference>
<dbReference type="PATRIC" id="fig|861299.3.peg.3625"/>
<dbReference type="PANTHER" id="PTHR11405">
    <property type="entry name" value="CARBAMOYLTRANSFERASE FAMILY MEMBER"/>
    <property type="match status" value="1"/>
</dbReference>
<comment type="subunit">
    <text evidence="18 19">Composed of two chains; the small (or glutamine) chain promotes the hydrolysis of glutamine to ammonia, which is used by the large (or ammonia) chain to synthesize carbamoyl phosphate. Tetramer of heterodimers (alpha,beta)4.</text>
</comment>
<dbReference type="NCBIfam" id="TIGR01369">
    <property type="entry name" value="CPSaseII_lrg"/>
    <property type="match status" value="1"/>
</dbReference>
<dbReference type="RefSeq" id="WP_025412565.1">
    <property type="nucleotide sequence ID" value="NZ_CP007128.1"/>
</dbReference>
<comment type="cofactor">
    <cofactor evidence="1">
        <name>Mn(2+)</name>
        <dbReference type="ChEBI" id="CHEBI:29035"/>
    </cofactor>
</comment>
<feature type="binding site" evidence="19">
    <location>
        <position position="756"/>
    </location>
    <ligand>
        <name>ATP</name>
        <dbReference type="ChEBI" id="CHEBI:30616"/>
        <label>2</label>
    </ligand>
</feature>
<feature type="binding site" evidence="19">
    <location>
        <position position="299"/>
    </location>
    <ligand>
        <name>Mn(2+)</name>
        <dbReference type="ChEBI" id="CHEBI:29035"/>
        <label>1</label>
    </ligand>
</feature>
<feature type="binding site" evidence="19">
    <location>
        <position position="841"/>
    </location>
    <ligand>
        <name>Mn(2+)</name>
        <dbReference type="ChEBI" id="CHEBI:29035"/>
        <label>4</label>
    </ligand>
</feature>
<evidence type="ECO:0000256" key="12">
    <source>
        <dbReference type="ARBA" id="ARBA00022842"/>
    </source>
</evidence>
<comment type="similarity">
    <text evidence="4 19">Belongs to the CarB family.</text>
</comment>
<evidence type="ECO:0000256" key="7">
    <source>
        <dbReference type="ARBA" id="ARBA00022605"/>
    </source>
</evidence>
<evidence type="ECO:0000256" key="10">
    <source>
        <dbReference type="ARBA" id="ARBA00022741"/>
    </source>
</evidence>
<dbReference type="HAMAP" id="MF_01210_B">
    <property type="entry name" value="CPSase_L_chain_B"/>
    <property type="match status" value="1"/>
</dbReference>
<feature type="binding site" evidence="19">
    <location>
        <position position="841"/>
    </location>
    <ligand>
        <name>Mg(2+)</name>
        <dbReference type="ChEBI" id="CHEBI:18420"/>
        <label>4</label>
    </ligand>
</feature>
<feature type="domain" description="MGS-like" evidence="21">
    <location>
        <begin position="937"/>
        <end position="1077"/>
    </location>
</feature>
<protein>
    <recommendedName>
        <fullName evidence="19">Carbamoyl phosphate synthase large chain</fullName>
        <ecNumber evidence="19">6.3.4.16</ecNumber>
        <ecNumber evidence="19">6.3.5.5</ecNumber>
    </recommendedName>
    <alternativeName>
        <fullName evidence="19">Carbamoyl phosphate synthetase ammonia chain</fullName>
    </alternativeName>
</protein>
<dbReference type="GO" id="GO:0005737">
    <property type="term" value="C:cytoplasm"/>
    <property type="evidence" value="ECO:0007669"/>
    <property type="project" value="TreeGrafter"/>
</dbReference>
<dbReference type="Gene3D" id="1.10.1030.10">
    <property type="entry name" value="Carbamoyl-phosphate synthetase, large subunit oligomerisation domain"/>
    <property type="match status" value="1"/>
</dbReference>
<dbReference type="HAMAP" id="MF_01210_A">
    <property type="entry name" value="CPSase_L_chain_A"/>
    <property type="match status" value="1"/>
</dbReference>
<dbReference type="InterPro" id="IPR005480">
    <property type="entry name" value="CPSase_lsu_oligo"/>
</dbReference>
<keyword evidence="5 19" id="KW-0055">Arginine biosynthesis</keyword>
<feature type="binding site" evidence="19">
    <location>
        <position position="241"/>
    </location>
    <ligand>
        <name>ATP</name>
        <dbReference type="ChEBI" id="CHEBI:30616"/>
        <label>1</label>
    </ligand>
</feature>
<dbReference type="InterPro" id="IPR016185">
    <property type="entry name" value="PreATP-grasp_dom_sf"/>
</dbReference>
<keyword evidence="6 19" id="KW-0436">Ligase</keyword>
<feature type="binding site" evidence="19">
    <location>
        <position position="843"/>
    </location>
    <ligand>
        <name>Mn(2+)</name>
        <dbReference type="ChEBI" id="CHEBI:29035"/>
        <label>4</label>
    </ligand>
</feature>
<dbReference type="InterPro" id="IPR006275">
    <property type="entry name" value="CPSase_lsu"/>
</dbReference>
<feature type="domain" description="ATP-grasp" evidence="20">
    <location>
        <begin position="679"/>
        <end position="870"/>
    </location>
</feature>
<dbReference type="STRING" id="861299.J421_3571"/>
<accession>W0RNS0</accession>
<comment type="catalytic activity">
    <reaction evidence="15 19">
        <text>hydrogencarbonate + NH4(+) + 2 ATP = carbamoyl phosphate + 2 ADP + phosphate + 2 H(+)</text>
        <dbReference type="Rhea" id="RHEA:18029"/>
        <dbReference type="ChEBI" id="CHEBI:15378"/>
        <dbReference type="ChEBI" id="CHEBI:17544"/>
        <dbReference type="ChEBI" id="CHEBI:28938"/>
        <dbReference type="ChEBI" id="CHEBI:30616"/>
        <dbReference type="ChEBI" id="CHEBI:43474"/>
        <dbReference type="ChEBI" id="CHEBI:58228"/>
        <dbReference type="ChEBI" id="CHEBI:456216"/>
        <dbReference type="EC" id="6.3.4.16"/>
    </reaction>
</comment>
<dbReference type="UniPathway" id="UPA00070">
    <property type="reaction ID" value="UER00115"/>
</dbReference>
<dbReference type="FunCoup" id="W0RNS0">
    <property type="interactions" value="474"/>
</dbReference>
<comment type="pathway">
    <text evidence="2 19">Pyrimidine metabolism; UMP biosynthesis via de novo pathway; (S)-dihydroorotate from bicarbonate: step 1/3.</text>
</comment>
<dbReference type="NCBIfam" id="NF003671">
    <property type="entry name" value="PRK05294.1"/>
    <property type="match status" value="1"/>
</dbReference>
<dbReference type="FunFam" id="3.40.50.20:FF:000001">
    <property type="entry name" value="Carbamoyl-phosphate synthase large chain"/>
    <property type="match status" value="1"/>
</dbReference>
<feature type="binding site" evidence="19">
    <location>
        <position position="841"/>
    </location>
    <ligand>
        <name>Mn(2+)</name>
        <dbReference type="ChEBI" id="CHEBI:29035"/>
        <label>3</label>
    </ligand>
</feature>
<evidence type="ECO:0000256" key="16">
    <source>
        <dbReference type="ARBA" id="ARBA00048816"/>
    </source>
</evidence>
<keyword evidence="12" id="KW-0460">Magnesium</keyword>
<feature type="binding site" evidence="19">
    <location>
        <position position="299"/>
    </location>
    <ligand>
        <name>Mg(2+)</name>
        <dbReference type="ChEBI" id="CHEBI:18420"/>
        <label>2</label>
    </ligand>
</feature>
<feature type="binding site" evidence="19">
    <location>
        <position position="829"/>
    </location>
    <ligand>
        <name>Mg(2+)</name>
        <dbReference type="ChEBI" id="CHEBI:18420"/>
        <label>3</label>
    </ligand>
</feature>
<feature type="binding site" evidence="19">
    <location>
        <position position="285"/>
    </location>
    <ligand>
        <name>Mg(2+)</name>
        <dbReference type="ChEBI" id="CHEBI:18420"/>
        <label>1</label>
    </ligand>
</feature>
<feature type="binding site" evidence="19">
    <location>
        <position position="788"/>
    </location>
    <ligand>
        <name>ATP</name>
        <dbReference type="ChEBI" id="CHEBI:30616"/>
        <label>2</label>
    </ligand>
</feature>
<feature type="binding site" evidence="19">
    <location>
        <position position="715"/>
    </location>
    <ligand>
        <name>ATP</name>
        <dbReference type="ChEBI" id="CHEBI:30616"/>
        <label>2</label>
    </ligand>
</feature>
<dbReference type="InterPro" id="IPR011607">
    <property type="entry name" value="MGS-like_dom"/>
</dbReference>
<feature type="binding site" evidence="19">
    <location>
        <position position="829"/>
    </location>
    <ligand>
        <name>ATP</name>
        <dbReference type="ChEBI" id="CHEBI:30616"/>
        <label>2</label>
    </ligand>
</feature>
<dbReference type="InterPro" id="IPR036914">
    <property type="entry name" value="MGS-like_dom_sf"/>
</dbReference>
<evidence type="ECO:0000256" key="17">
    <source>
        <dbReference type="ARBA" id="ARBA00057223"/>
    </source>
</evidence>
<feature type="domain" description="ATP-grasp" evidence="20">
    <location>
        <begin position="133"/>
        <end position="328"/>
    </location>
</feature>
<feature type="binding site" evidence="19">
    <location>
        <position position="285"/>
    </location>
    <ligand>
        <name>ATP</name>
        <dbReference type="ChEBI" id="CHEBI:30616"/>
        <label>1</label>
    </ligand>
</feature>
<dbReference type="SUPFAM" id="SSF52335">
    <property type="entry name" value="Methylglyoxal synthase-like"/>
    <property type="match status" value="1"/>
</dbReference>
<dbReference type="KEGG" id="gba:J421_3571"/>
<evidence type="ECO:0000256" key="2">
    <source>
        <dbReference type="ARBA" id="ARBA00004812"/>
    </source>
</evidence>
<dbReference type="GO" id="GO:0044205">
    <property type="term" value="P:'de novo' UMP biosynthetic process"/>
    <property type="evidence" value="ECO:0007669"/>
    <property type="project" value="UniProtKB-UniRule"/>
</dbReference>
<dbReference type="Gene3D" id="3.30.470.20">
    <property type="entry name" value="ATP-grasp fold, B domain"/>
    <property type="match status" value="2"/>
</dbReference>
<dbReference type="InParanoid" id="W0RNS0"/>
<keyword evidence="23" id="KW-1185">Reference proteome</keyword>
<dbReference type="EC" id="6.3.5.5" evidence="19"/>
<feature type="binding site" evidence="19">
    <location>
        <position position="787"/>
    </location>
    <ligand>
        <name>ATP</name>
        <dbReference type="ChEBI" id="CHEBI:30616"/>
        <label>2</label>
    </ligand>
</feature>
<feature type="binding site" evidence="19">
    <location>
        <position position="243"/>
    </location>
    <ligand>
        <name>ATP</name>
        <dbReference type="ChEBI" id="CHEBI:30616"/>
        <label>1</label>
    </ligand>
</feature>
<dbReference type="Pfam" id="PF25596">
    <property type="entry name" value="CPSase_L_D1"/>
    <property type="match status" value="2"/>
</dbReference>
<comment type="cofactor">
    <cofactor evidence="19">
        <name>Mg(2+)</name>
        <dbReference type="ChEBI" id="CHEBI:18420"/>
    </cofactor>
    <cofactor evidence="19">
        <name>Mn(2+)</name>
        <dbReference type="ChEBI" id="CHEBI:29035"/>
    </cofactor>
    <text evidence="19">Binds 4 Mg(2+) or Mn(2+) ions per subunit.</text>
</comment>
<dbReference type="FunFam" id="3.30.1490.20:FF:000001">
    <property type="entry name" value="Carbamoyl-phosphate synthase large chain"/>
    <property type="match status" value="1"/>
</dbReference>
<feature type="binding site" evidence="19">
    <location>
        <position position="129"/>
    </location>
    <ligand>
        <name>ATP</name>
        <dbReference type="ChEBI" id="CHEBI:30616"/>
        <label>1</label>
    </ligand>
</feature>
<evidence type="ECO:0000256" key="15">
    <source>
        <dbReference type="ARBA" id="ARBA00047359"/>
    </source>
</evidence>
<evidence type="ECO:0000256" key="13">
    <source>
        <dbReference type="ARBA" id="ARBA00022975"/>
    </source>
</evidence>
<feature type="binding site" evidence="19">
    <location>
        <position position="242"/>
    </location>
    <ligand>
        <name>ATP</name>
        <dbReference type="ChEBI" id="CHEBI:30616"/>
        <label>1</label>
    </ligand>
</feature>
<dbReference type="InterPro" id="IPR033937">
    <property type="entry name" value="MGS_CPS_CarB"/>
</dbReference>
<keyword evidence="10 19" id="KW-0547">Nucleotide-binding</keyword>
<feature type="binding site" evidence="19">
    <location>
        <position position="299"/>
    </location>
    <ligand>
        <name>Mn(2+)</name>
        <dbReference type="ChEBI" id="CHEBI:29035"/>
        <label>2</label>
    </ligand>
</feature>
<comment type="pathway">
    <text evidence="3 19">Amino-acid biosynthesis; L-arginine biosynthesis; carbamoyl phosphate from bicarbonate: step 1/1.</text>
</comment>
<dbReference type="InterPro" id="IPR005483">
    <property type="entry name" value="CPSase_dom"/>
</dbReference>
<evidence type="ECO:0000256" key="4">
    <source>
        <dbReference type="ARBA" id="ARBA00009799"/>
    </source>
</evidence>
<dbReference type="SMART" id="SM00851">
    <property type="entry name" value="MGS"/>
    <property type="match status" value="1"/>
</dbReference>
<dbReference type="PANTHER" id="PTHR11405:SF53">
    <property type="entry name" value="CARBAMOYL-PHOSPHATE SYNTHASE [AMMONIA], MITOCHONDRIAL"/>
    <property type="match status" value="1"/>
</dbReference>
<feature type="region of interest" description="Carboxyphosphate synthetic domain" evidence="19">
    <location>
        <begin position="1"/>
        <end position="402"/>
    </location>
</feature>
<comment type="function">
    <text evidence="17 19">Large subunit of the glutamine-dependent carbamoyl phosphate synthetase (CPSase). CPSase catalyzes the formation of carbamoyl phosphate from the ammonia moiety of glutamine, carbonate, and phosphate donated by ATP, constituting the first step of 2 biosynthetic pathways, one leading to arginine and/or urea and the other to pyrimidine nucleotides. The large subunit (synthetase) binds the substrates ammonia (free or transferred from glutamine from the small subunit), hydrogencarbonate and ATP and carries out an ATP-coupled ligase reaction, activating hydrogencarbonate by forming carboxy phosphate which reacts with ammonia to form carbamoyl phosphate.</text>
</comment>
<evidence type="ECO:0000256" key="19">
    <source>
        <dbReference type="HAMAP-Rule" id="MF_01210"/>
    </source>
</evidence>
<dbReference type="GO" id="GO:0005524">
    <property type="term" value="F:ATP binding"/>
    <property type="evidence" value="ECO:0007669"/>
    <property type="project" value="UniProtKB-UniRule"/>
</dbReference>
<dbReference type="InterPro" id="IPR005479">
    <property type="entry name" value="CPAse_ATP-bd"/>
</dbReference>
<dbReference type="GO" id="GO:0006541">
    <property type="term" value="P:glutamine metabolic process"/>
    <property type="evidence" value="ECO:0007669"/>
    <property type="project" value="TreeGrafter"/>
</dbReference>
<feature type="binding site" evidence="19">
    <location>
        <position position="829"/>
    </location>
    <ligand>
        <name>Mn(2+)</name>
        <dbReference type="ChEBI" id="CHEBI:29035"/>
        <label>3</label>
    </ligand>
</feature>
<evidence type="ECO:0000256" key="11">
    <source>
        <dbReference type="ARBA" id="ARBA00022840"/>
    </source>
</evidence>
<comment type="domain">
    <text evidence="19">The large subunit is composed of 2 ATP-grasp domains that are involved in binding the 2 ATP molecules needed for carbamoyl phosphate synthesis. The N-terminal ATP-grasp domain (referred to as the carboxyphosphate synthetic component) catalyzes the ATP-dependent phosphorylation of hydrogencarbonate to carboxyphosphate and the subsequent nucleophilic attack by ammonia to form a carbamate intermediate. The C-terminal ATP-grasp domain (referred to as the carbamoyl phosphate synthetic component) then catalyzes the phosphorylation of carbamate with the second ATP to form the end product carbamoyl phosphate. The reactive and unstable enzyme intermediates are sequentially channeled from one active site to the next through the interior of the protein over a distance of at least 96 A.</text>
</comment>
<dbReference type="PROSITE" id="PS51855">
    <property type="entry name" value="MGS"/>
    <property type="match status" value="1"/>
</dbReference>
<feature type="binding site" evidence="19">
    <location>
        <position position="176"/>
    </location>
    <ligand>
        <name>ATP</name>
        <dbReference type="ChEBI" id="CHEBI:30616"/>
        <label>1</label>
    </ligand>
</feature>
<dbReference type="SUPFAM" id="SSF56059">
    <property type="entry name" value="Glutathione synthetase ATP-binding domain-like"/>
    <property type="match status" value="2"/>
</dbReference>
<evidence type="ECO:0000256" key="1">
    <source>
        <dbReference type="ARBA" id="ARBA00001936"/>
    </source>
</evidence>
<feature type="region of interest" description="Allosteric domain" evidence="19">
    <location>
        <begin position="937"/>
        <end position="1097"/>
    </location>
</feature>
<dbReference type="Pfam" id="PF02142">
    <property type="entry name" value="MGS"/>
    <property type="match status" value="1"/>
</dbReference>
<reference evidence="22 23" key="1">
    <citation type="journal article" date="2014" name="Genome Announc.">
        <title>Genome Sequence and Methylome of Soil Bacterium Gemmatirosa kalamazoonensis KBS708T, a Member of the Rarely Cultivated Gemmatimonadetes Phylum.</title>
        <authorList>
            <person name="Debruyn J.M."/>
            <person name="Radosevich M."/>
            <person name="Wommack K.E."/>
            <person name="Polson S.W."/>
            <person name="Hauser L.J."/>
            <person name="Fawaz M.N."/>
            <person name="Korlach J."/>
            <person name="Tsai Y.C."/>
        </authorList>
    </citation>
    <scope>NUCLEOTIDE SEQUENCE [LARGE SCALE GENOMIC DNA]</scope>
    <source>
        <strain evidence="22 23">KBS708</strain>
    </source>
</reference>
<dbReference type="InterPro" id="IPR011761">
    <property type="entry name" value="ATP-grasp"/>
</dbReference>
<feature type="binding site" evidence="19">
    <location>
        <position position="841"/>
    </location>
    <ligand>
        <name>ATP</name>
        <dbReference type="ChEBI" id="CHEBI:30616"/>
        <label>2</label>
    </ligand>
</feature>
<feature type="binding site" evidence="19">
    <location>
        <position position="301"/>
    </location>
    <ligand>
        <name>Mn(2+)</name>
        <dbReference type="ChEBI" id="CHEBI:29035"/>
        <label>2</label>
    </ligand>
</feature>
<dbReference type="PRINTS" id="PR00098">
    <property type="entry name" value="CPSASE"/>
</dbReference>
<feature type="binding site" evidence="19">
    <location>
        <position position="789"/>
    </location>
    <ligand>
        <name>ATP</name>
        <dbReference type="ChEBI" id="CHEBI:30616"/>
        <label>2</label>
    </ligand>
</feature>
<dbReference type="InterPro" id="IPR036897">
    <property type="entry name" value="CarbamoylP_synth_lsu_oligo_sf"/>
</dbReference>
<evidence type="ECO:0000256" key="3">
    <source>
        <dbReference type="ARBA" id="ARBA00005077"/>
    </source>
</evidence>
<feature type="binding site" evidence="19">
    <location>
        <position position="175"/>
    </location>
    <ligand>
        <name>ATP</name>
        <dbReference type="ChEBI" id="CHEBI:30616"/>
        <label>1</label>
    </ligand>
</feature>
<dbReference type="PROSITE" id="PS50975">
    <property type="entry name" value="ATP_GRASP"/>
    <property type="match status" value="2"/>
</dbReference>
<dbReference type="HOGENOM" id="CLU_000513_1_0_0"/>
<dbReference type="InterPro" id="IPR058047">
    <property type="entry name" value="CPSase_preATP-grasp"/>
</dbReference>
<feature type="binding site" evidence="19">
    <location>
        <position position="208"/>
    </location>
    <ligand>
        <name>ATP</name>
        <dbReference type="ChEBI" id="CHEBI:30616"/>
        <label>1</label>
    </ligand>
</feature>
<dbReference type="Pfam" id="PF02787">
    <property type="entry name" value="CPSase_L_D3"/>
    <property type="match status" value="1"/>
</dbReference>
<comment type="catalytic activity">
    <reaction evidence="16 19">
        <text>hydrogencarbonate + L-glutamine + 2 ATP + H2O = carbamoyl phosphate + L-glutamate + 2 ADP + phosphate + 2 H(+)</text>
        <dbReference type="Rhea" id="RHEA:18633"/>
        <dbReference type="ChEBI" id="CHEBI:15377"/>
        <dbReference type="ChEBI" id="CHEBI:15378"/>
        <dbReference type="ChEBI" id="CHEBI:17544"/>
        <dbReference type="ChEBI" id="CHEBI:29985"/>
        <dbReference type="ChEBI" id="CHEBI:30616"/>
        <dbReference type="ChEBI" id="CHEBI:43474"/>
        <dbReference type="ChEBI" id="CHEBI:58228"/>
        <dbReference type="ChEBI" id="CHEBI:58359"/>
        <dbReference type="ChEBI" id="CHEBI:456216"/>
        <dbReference type="EC" id="6.3.5.5"/>
    </reaction>
</comment>
<evidence type="ECO:0000313" key="23">
    <source>
        <dbReference type="Proteomes" id="UP000019151"/>
    </source>
</evidence>
<dbReference type="FunFam" id="3.30.470.20:FF:000007">
    <property type="entry name" value="Carbamoyl-phosphate synthase large chain"/>
    <property type="match status" value="1"/>
</dbReference>
<keyword evidence="14" id="KW-0464">Manganese</keyword>
<proteinExistence type="inferred from homology"/>
<keyword evidence="9 19" id="KW-0677">Repeat</keyword>
<feature type="binding site" evidence="19">
    <location>
        <position position="215"/>
    </location>
    <ligand>
        <name>ATP</name>
        <dbReference type="ChEBI" id="CHEBI:30616"/>
        <label>1</label>
    </ligand>
</feature>
<evidence type="ECO:0000256" key="5">
    <source>
        <dbReference type="ARBA" id="ARBA00022571"/>
    </source>
</evidence>
<comment type="caution">
    <text evidence="19">Lacks conserved residue(s) required for the propagation of feature annotation.</text>
</comment>
<dbReference type="GO" id="GO:0004088">
    <property type="term" value="F:carbamoyl-phosphate synthase (glutamine-hydrolyzing) activity"/>
    <property type="evidence" value="ECO:0007669"/>
    <property type="project" value="UniProtKB-UniRule"/>
</dbReference>
<dbReference type="GO" id="GO:0006526">
    <property type="term" value="P:L-arginine biosynthetic process"/>
    <property type="evidence" value="ECO:0007669"/>
    <property type="project" value="UniProtKB-UniRule"/>
</dbReference>
<keyword evidence="7 19" id="KW-0028">Amino-acid biosynthesis</keyword>
<evidence type="ECO:0000256" key="8">
    <source>
        <dbReference type="ARBA" id="ARBA00022723"/>
    </source>
</evidence>
<feature type="binding site" evidence="19">
    <location>
        <position position="169"/>
    </location>
    <ligand>
        <name>ATP</name>
        <dbReference type="ChEBI" id="CHEBI:30616"/>
        <label>1</label>
    </ligand>
</feature>
<feature type="binding site" evidence="19">
    <location>
        <position position="843"/>
    </location>
    <ligand>
        <name>Mg(2+)</name>
        <dbReference type="ChEBI" id="CHEBI:18420"/>
        <label>4</label>
    </ligand>
</feature>